<reference evidence="1" key="1">
    <citation type="submission" date="2020-05" db="EMBL/GenBank/DDBJ databases">
        <title>Phylogenomic resolution of chytrid fungi.</title>
        <authorList>
            <person name="Stajich J.E."/>
            <person name="Amses K."/>
            <person name="Simmons R."/>
            <person name="Seto K."/>
            <person name="Myers J."/>
            <person name="Bonds A."/>
            <person name="Quandt C.A."/>
            <person name="Barry K."/>
            <person name="Liu P."/>
            <person name="Grigoriev I."/>
            <person name="Longcore J.E."/>
            <person name="James T.Y."/>
        </authorList>
    </citation>
    <scope>NUCLEOTIDE SEQUENCE</scope>
    <source>
        <strain evidence="1">JEL0318</strain>
    </source>
</reference>
<dbReference type="Proteomes" id="UP001212841">
    <property type="component" value="Unassembled WGS sequence"/>
</dbReference>
<protein>
    <submittedName>
        <fullName evidence="1">Uncharacterized protein</fullName>
    </submittedName>
</protein>
<organism evidence="1 2">
    <name type="scientific">Rhizophlyctis rosea</name>
    <dbReference type="NCBI Taxonomy" id="64517"/>
    <lineage>
        <taxon>Eukaryota</taxon>
        <taxon>Fungi</taxon>
        <taxon>Fungi incertae sedis</taxon>
        <taxon>Chytridiomycota</taxon>
        <taxon>Chytridiomycota incertae sedis</taxon>
        <taxon>Chytridiomycetes</taxon>
        <taxon>Rhizophlyctidales</taxon>
        <taxon>Rhizophlyctidaceae</taxon>
        <taxon>Rhizophlyctis</taxon>
    </lineage>
</organism>
<keyword evidence="2" id="KW-1185">Reference proteome</keyword>
<dbReference type="AlphaFoldDB" id="A0AAD5WYP7"/>
<proteinExistence type="predicted"/>
<comment type="caution">
    <text evidence="1">The sequence shown here is derived from an EMBL/GenBank/DDBJ whole genome shotgun (WGS) entry which is preliminary data.</text>
</comment>
<evidence type="ECO:0000313" key="2">
    <source>
        <dbReference type="Proteomes" id="UP001212841"/>
    </source>
</evidence>
<accession>A0AAD5WYP7</accession>
<dbReference type="EMBL" id="JADGJD010002792">
    <property type="protein sequence ID" value="KAJ3028506.1"/>
    <property type="molecule type" value="Genomic_DNA"/>
</dbReference>
<sequence>DGEVWKRRYESLAAKEEVSEEQVSKQLVKSVITQWQHESDAALGPLDPDLEQEILEELAMEQRGYPPSPYQEPDDDPMDTYALEDSHACFVCQRANLAYIPAENSIGCETCGMRVPVVGEHVSVGELVNHVLMLGRNHG</sequence>
<feature type="non-terminal residue" evidence="1">
    <location>
        <position position="139"/>
    </location>
</feature>
<feature type="non-terminal residue" evidence="1">
    <location>
        <position position="1"/>
    </location>
</feature>
<gene>
    <name evidence="1" type="ORF">HK097_005947</name>
</gene>
<name>A0AAD5WYP7_9FUNG</name>
<evidence type="ECO:0000313" key="1">
    <source>
        <dbReference type="EMBL" id="KAJ3028506.1"/>
    </source>
</evidence>